<keyword evidence="1" id="KW-0378">Hydrolase</keyword>
<evidence type="ECO:0000313" key="1">
    <source>
        <dbReference type="EMBL" id="RTG99891.1"/>
    </source>
</evidence>
<protein>
    <submittedName>
        <fullName evidence="1">Metal-dependent protease of the PAD1/JAB1 superfamily</fullName>
    </submittedName>
</protein>
<feature type="non-terminal residue" evidence="1">
    <location>
        <position position="31"/>
    </location>
</feature>
<reference evidence="1 2" key="1">
    <citation type="journal article" date="2019" name="Extremophiles">
        <title>Biogeography of thermophiles and predominance of Thermus scotoductus in domestic water heaters.</title>
        <authorList>
            <person name="Wilpiszeski R.L."/>
            <person name="Zhang Z."/>
            <person name="House C.H."/>
        </authorList>
    </citation>
    <scope>NUCLEOTIDE SEQUENCE [LARGE SCALE GENOMIC DNA]</scope>
    <source>
        <strain evidence="1 2">34_S34</strain>
    </source>
</reference>
<dbReference type="GO" id="GO:0008233">
    <property type="term" value="F:peptidase activity"/>
    <property type="evidence" value="ECO:0007669"/>
    <property type="project" value="UniProtKB-KW"/>
</dbReference>
<keyword evidence="1" id="KW-0645">Protease</keyword>
<dbReference type="EMBL" id="PELP01000563">
    <property type="protein sequence ID" value="RTG99891.1"/>
    <property type="molecule type" value="Genomic_DNA"/>
</dbReference>
<dbReference type="AlphaFoldDB" id="A0A430QXM3"/>
<accession>A0A430QXM3</accession>
<organism evidence="1 2">
    <name type="scientific">Thermus scotoductus</name>
    <dbReference type="NCBI Taxonomy" id="37636"/>
    <lineage>
        <taxon>Bacteria</taxon>
        <taxon>Thermotogati</taxon>
        <taxon>Deinococcota</taxon>
        <taxon>Deinococci</taxon>
        <taxon>Thermales</taxon>
        <taxon>Thermaceae</taxon>
        <taxon>Thermus</taxon>
    </lineage>
</organism>
<dbReference type="Proteomes" id="UP000286734">
    <property type="component" value="Unassembled WGS sequence"/>
</dbReference>
<proteinExistence type="predicted"/>
<sequence>MSQVLYVPRRLLEETRTHLQKEAPREGVELL</sequence>
<comment type="caution">
    <text evidence="1">The sequence shown here is derived from an EMBL/GenBank/DDBJ whole genome shotgun (WGS) entry which is preliminary data.</text>
</comment>
<gene>
    <name evidence="1" type="ORF">CSW47_14885</name>
</gene>
<name>A0A430QXM3_THESC</name>
<dbReference type="GO" id="GO:0006508">
    <property type="term" value="P:proteolysis"/>
    <property type="evidence" value="ECO:0007669"/>
    <property type="project" value="UniProtKB-KW"/>
</dbReference>
<evidence type="ECO:0000313" key="2">
    <source>
        <dbReference type="Proteomes" id="UP000286734"/>
    </source>
</evidence>